<protein>
    <submittedName>
        <fullName evidence="2">TAP42-like protein</fullName>
    </submittedName>
</protein>
<proteinExistence type="predicted"/>
<feature type="region of interest" description="Disordered" evidence="1">
    <location>
        <begin position="143"/>
        <end position="166"/>
    </location>
</feature>
<reference evidence="3" key="1">
    <citation type="journal article" date="2006" name="Proc. Natl. Acad. Sci. U.S.A.">
        <title>Genome analysis of the smallest free-living eukaryote Ostreococcus tauri unveils many unique features.</title>
        <authorList>
            <person name="Derelle E."/>
            <person name="Ferraz C."/>
            <person name="Rombauts S."/>
            <person name="Rouze P."/>
            <person name="Worden A.Z."/>
            <person name="Robbens S."/>
            <person name="Partensky F."/>
            <person name="Degroeve S."/>
            <person name="Echeynie S."/>
            <person name="Cooke R."/>
            <person name="Saeys Y."/>
            <person name="Wuyts J."/>
            <person name="Jabbari K."/>
            <person name="Bowler C."/>
            <person name="Panaud O."/>
            <person name="Piegu B."/>
            <person name="Ball S.G."/>
            <person name="Ral J.-P."/>
            <person name="Bouget F.-Y."/>
            <person name="Piganeau G."/>
            <person name="De Baets B."/>
            <person name="Picard A."/>
            <person name="Delseny M."/>
            <person name="Demaille J."/>
            <person name="Van de Peer Y."/>
            <person name="Moreau H."/>
        </authorList>
    </citation>
    <scope>NUCLEOTIDE SEQUENCE [LARGE SCALE GENOMIC DNA]</scope>
    <source>
        <strain evidence="3">OTTH 0595 / CCAP 157/2 / RCC745</strain>
    </source>
</reference>
<dbReference type="FunCoup" id="A0A090N312">
    <property type="interactions" value="1744"/>
</dbReference>
<accession>A0A090N312</accession>
<dbReference type="AlphaFoldDB" id="A0A090N312"/>
<dbReference type="PANTHER" id="PTHR10933:SF9">
    <property type="entry name" value="IMMUNOGLOBULIN-BINDING PROTEIN 1"/>
    <property type="match status" value="1"/>
</dbReference>
<dbReference type="GO" id="GO:0005829">
    <property type="term" value="C:cytosol"/>
    <property type="evidence" value="ECO:0007669"/>
    <property type="project" value="TreeGrafter"/>
</dbReference>
<gene>
    <name evidence="2" type="ORF">OT_ostta03g05060</name>
</gene>
<dbReference type="GO" id="GO:0009966">
    <property type="term" value="P:regulation of signal transduction"/>
    <property type="evidence" value="ECO:0007669"/>
    <property type="project" value="InterPro"/>
</dbReference>
<dbReference type="InterPro" id="IPR007304">
    <property type="entry name" value="TAP46-like"/>
</dbReference>
<dbReference type="STRING" id="70448.A0A090N312"/>
<feature type="compositionally biased region" description="Basic and acidic residues" evidence="1">
    <location>
        <begin position="312"/>
        <end position="324"/>
    </location>
</feature>
<keyword evidence="3" id="KW-1185">Reference proteome</keyword>
<dbReference type="InParanoid" id="A0A090N312"/>
<organism evidence="2 3">
    <name type="scientific">Ostreococcus tauri</name>
    <name type="common">Marine green alga</name>
    <dbReference type="NCBI Taxonomy" id="70448"/>
    <lineage>
        <taxon>Eukaryota</taxon>
        <taxon>Viridiplantae</taxon>
        <taxon>Chlorophyta</taxon>
        <taxon>Mamiellophyceae</taxon>
        <taxon>Mamiellales</taxon>
        <taxon>Bathycoccaceae</taxon>
        <taxon>Ostreococcus</taxon>
    </lineage>
</organism>
<dbReference type="GO" id="GO:0051721">
    <property type="term" value="F:protein phosphatase 2A binding"/>
    <property type="evidence" value="ECO:0007669"/>
    <property type="project" value="TreeGrafter"/>
</dbReference>
<evidence type="ECO:0000256" key="1">
    <source>
        <dbReference type="SAM" id="MobiDB-lite"/>
    </source>
</evidence>
<comment type="caution">
    <text evidence="2">The sequence shown here is derived from an EMBL/GenBank/DDBJ whole genome shotgun (WGS) entry which is preliminary data.</text>
</comment>
<dbReference type="RefSeq" id="XP_022838620.1">
    <property type="nucleotide sequence ID" value="XM_022984900.1"/>
</dbReference>
<dbReference type="EMBL" id="CAID01000003">
    <property type="protein sequence ID" value="CEF97313.1"/>
    <property type="molecule type" value="Genomic_DNA"/>
</dbReference>
<sequence length="337" mass="38839">MTRELPLAALFARADRADASVETCEAFRDAVRATGGLGRAETLDDLDRIGLKLALGHRLAGRAHARCGRDGVERAIDALEAFVSLVRELDGVPREEMAACEGEEEGTSRRARGGDGRADKVRRFKAKRRCEKRMEEIEEILKRRSRVEEESGSESASEEDETDHDALEREYWMKRIELETYETLDELPSLRMEREMFLRRDELEEARRAERERMDADERVGRDARIETYTIEREDVNALAGPSILTADPRTRFRTEVFRPTVALPTMTVEQFGEIERREMLERELRSAERELERAAIRAAKTEEQIEEEELAETRRWDAFKDDNPYGSGNSRLRPCS</sequence>
<dbReference type="OrthoDB" id="10261753at2759"/>
<dbReference type="InterPro" id="IPR038511">
    <property type="entry name" value="TAP42/TAP46-like_sf"/>
</dbReference>
<feature type="compositionally biased region" description="Acidic residues" evidence="1">
    <location>
        <begin position="150"/>
        <end position="163"/>
    </location>
</feature>
<evidence type="ECO:0000313" key="3">
    <source>
        <dbReference type="Proteomes" id="UP000009170"/>
    </source>
</evidence>
<feature type="region of interest" description="Disordered" evidence="1">
    <location>
        <begin position="303"/>
        <end position="337"/>
    </location>
</feature>
<reference evidence="2 3" key="2">
    <citation type="journal article" date="2014" name="BMC Genomics">
        <title>An improved genome of the model marine alga Ostreococcus tauri unfolds by assessing Illumina de novo assemblies.</title>
        <authorList>
            <person name="Blanc-Mathieu R."/>
            <person name="Verhelst B."/>
            <person name="Derelle E."/>
            <person name="Rombauts S."/>
            <person name="Bouget F.Y."/>
            <person name="Carre I."/>
            <person name="Chateau A."/>
            <person name="Eyre-Walker A."/>
            <person name="Grimsley N."/>
            <person name="Moreau H."/>
            <person name="Piegu B."/>
            <person name="Rivals E."/>
            <person name="Schackwitz W."/>
            <person name="Van de Peer Y."/>
            <person name="Piganeau G."/>
        </authorList>
    </citation>
    <scope>NUCLEOTIDE SEQUENCE [LARGE SCALE GENOMIC DNA]</scope>
    <source>
        <strain evidence="3">OTTH 0595 / CCAP 157/2 / RCC745</strain>
    </source>
</reference>
<name>A0A090N312_OSTTA</name>
<evidence type="ECO:0000313" key="2">
    <source>
        <dbReference type="EMBL" id="CEF97313.1"/>
    </source>
</evidence>
<dbReference type="GeneID" id="34945721"/>
<dbReference type="Proteomes" id="UP000009170">
    <property type="component" value="Unassembled WGS sequence"/>
</dbReference>
<dbReference type="KEGG" id="ota:OT_ostta03g05060"/>
<dbReference type="PANTHER" id="PTHR10933">
    <property type="entry name" value="IMMUNOGLOBULIN-BINDING PROTEIN 1"/>
    <property type="match status" value="1"/>
</dbReference>
<dbReference type="Pfam" id="PF04177">
    <property type="entry name" value="TAP42"/>
    <property type="match status" value="1"/>
</dbReference>
<dbReference type="Gene3D" id="1.25.40.540">
    <property type="entry name" value="TAP42-like family"/>
    <property type="match status" value="1"/>
</dbReference>
<dbReference type="GO" id="GO:0035303">
    <property type="term" value="P:regulation of dephosphorylation"/>
    <property type="evidence" value="ECO:0007669"/>
    <property type="project" value="TreeGrafter"/>
</dbReference>